<evidence type="ECO:0000313" key="4">
    <source>
        <dbReference type="EMBL" id="SMX41858.1"/>
    </source>
</evidence>
<sequence length="148" mass="16389">MSILNLAGPDDINRVLPMIASYHAHAGIQTTEQQRRDALTALYGEDIQAAIWLIGPARAPVGYIAVSFGFSIELGGRDAFIDEFFIRDAVRGRGMGSQALHLILPMLKQMGIKAVHMEVDHQNTAAAKLYERAGFRARSQNYLMTRTM</sequence>
<evidence type="ECO:0000256" key="1">
    <source>
        <dbReference type="ARBA" id="ARBA00022679"/>
    </source>
</evidence>
<protein>
    <submittedName>
        <fullName evidence="4">Mycothiol acetyltransferase</fullName>
        <ecNumber evidence="4">2.3.1.189</ecNumber>
    </submittedName>
</protein>
<reference evidence="5" key="1">
    <citation type="submission" date="2017-05" db="EMBL/GenBank/DDBJ databases">
        <authorList>
            <person name="Rodrigo-Torres L."/>
            <person name="Arahal R. D."/>
            <person name="Lucena T."/>
        </authorList>
    </citation>
    <scope>NUCLEOTIDE SEQUENCE [LARGE SCALE GENOMIC DNA]</scope>
    <source>
        <strain evidence="5">CECT 8621</strain>
    </source>
</reference>
<dbReference type="Gene3D" id="3.40.630.30">
    <property type="match status" value="1"/>
</dbReference>
<dbReference type="PROSITE" id="PS51186">
    <property type="entry name" value="GNAT"/>
    <property type="match status" value="1"/>
</dbReference>
<dbReference type="InterPro" id="IPR000182">
    <property type="entry name" value="GNAT_dom"/>
</dbReference>
<keyword evidence="5" id="KW-1185">Reference proteome</keyword>
<dbReference type="PANTHER" id="PTHR43420">
    <property type="entry name" value="ACETYLTRANSFERASE"/>
    <property type="match status" value="1"/>
</dbReference>
<evidence type="ECO:0000256" key="2">
    <source>
        <dbReference type="ARBA" id="ARBA00023315"/>
    </source>
</evidence>
<accession>A0A238KGH4</accession>
<dbReference type="CDD" id="cd04301">
    <property type="entry name" value="NAT_SF"/>
    <property type="match status" value="1"/>
</dbReference>
<dbReference type="InterPro" id="IPR016181">
    <property type="entry name" value="Acyl_CoA_acyltransferase"/>
</dbReference>
<dbReference type="OrthoDB" id="9805924at2"/>
<feature type="domain" description="N-acetyltransferase" evidence="3">
    <location>
        <begin position="2"/>
        <end position="148"/>
    </location>
</feature>
<dbReference type="PANTHER" id="PTHR43420:SF12">
    <property type="entry name" value="N-ACETYLTRANSFERASE DOMAIN-CONTAINING PROTEIN"/>
    <property type="match status" value="1"/>
</dbReference>
<keyword evidence="2 4" id="KW-0012">Acyltransferase</keyword>
<dbReference type="InterPro" id="IPR050680">
    <property type="entry name" value="YpeA/RimI_acetyltransf"/>
</dbReference>
<dbReference type="EC" id="2.3.1.189" evidence="4"/>
<gene>
    <name evidence="4" type="primary">mshD</name>
    <name evidence="4" type="ORF">COL8621_01840</name>
</gene>
<name>A0A238KGH4_9RHOB</name>
<organism evidence="4 5">
    <name type="scientific">Actibacterium lipolyticum</name>
    <dbReference type="NCBI Taxonomy" id="1524263"/>
    <lineage>
        <taxon>Bacteria</taxon>
        <taxon>Pseudomonadati</taxon>
        <taxon>Pseudomonadota</taxon>
        <taxon>Alphaproteobacteria</taxon>
        <taxon>Rhodobacterales</taxon>
        <taxon>Roseobacteraceae</taxon>
        <taxon>Actibacterium</taxon>
    </lineage>
</organism>
<dbReference type="SUPFAM" id="SSF55729">
    <property type="entry name" value="Acyl-CoA N-acyltransferases (Nat)"/>
    <property type="match status" value="1"/>
</dbReference>
<proteinExistence type="predicted"/>
<evidence type="ECO:0000313" key="5">
    <source>
        <dbReference type="Proteomes" id="UP000202922"/>
    </source>
</evidence>
<dbReference type="Pfam" id="PF00583">
    <property type="entry name" value="Acetyltransf_1"/>
    <property type="match status" value="1"/>
</dbReference>
<dbReference type="RefSeq" id="WP_093967066.1">
    <property type="nucleotide sequence ID" value="NZ_FXYE01000002.1"/>
</dbReference>
<evidence type="ECO:0000259" key="3">
    <source>
        <dbReference type="PROSITE" id="PS51186"/>
    </source>
</evidence>
<dbReference type="EMBL" id="FXYE01000002">
    <property type="protein sequence ID" value="SMX41858.1"/>
    <property type="molecule type" value="Genomic_DNA"/>
</dbReference>
<dbReference type="AlphaFoldDB" id="A0A238KGH4"/>
<dbReference type="GO" id="GO:0035447">
    <property type="term" value="F:mycothiol synthase activity"/>
    <property type="evidence" value="ECO:0007669"/>
    <property type="project" value="UniProtKB-EC"/>
</dbReference>
<dbReference type="Proteomes" id="UP000202922">
    <property type="component" value="Unassembled WGS sequence"/>
</dbReference>
<keyword evidence="1 4" id="KW-0808">Transferase</keyword>